<sequence length="55" mass="5826">MTDEPENHAHSLHLTSGREDHGRLVTGLMTGLVTGLVTGLRAEHGPAAWQARPSG</sequence>
<dbReference type="EMBL" id="CP109106">
    <property type="protein sequence ID" value="WSB70479.1"/>
    <property type="molecule type" value="Genomic_DNA"/>
</dbReference>
<dbReference type="Proteomes" id="UP001344251">
    <property type="component" value="Chromosome"/>
</dbReference>
<name>A0ABZ1FJA2_9ACTN</name>
<evidence type="ECO:0000313" key="3">
    <source>
        <dbReference type="Proteomes" id="UP001344251"/>
    </source>
</evidence>
<accession>A0ABZ1FJA2</accession>
<proteinExistence type="predicted"/>
<protein>
    <submittedName>
        <fullName evidence="2">Uncharacterized protein</fullName>
    </submittedName>
</protein>
<keyword evidence="3" id="KW-1185">Reference proteome</keyword>
<gene>
    <name evidence="2" type="ORF">OG863_22385</name>
</gene>
<evidence type="ECO:0000313" key="2">
    <source>
        <dbReference type="EMBL" id="WSB70479.1"/>
    </source>
</evidence>
<feature type="region of interest" description="Disordered" evidence="1">
    <location>
        <begin position="1"/>
        <end position="21"/>
    </location>
</feature>
<organism evidence="2 3">
    <name type="scientific">Streptomyces decoyicus</name>
    <dbReference type="NCBI Taxonomy" id="249567"/>
    <lineage>
        <taxon>Bacteria</taxon>
        <taxon>Bacillati</taxon>
        <taxon>Actinomycetota</taxon>
        <taxon>Actinomycetes</taxon>
        <taxon>Kitasatosporales</taxon>
        <taxon>Streptomycetaceae</taxon>
        <taxon>Streptomyces</taxon>
    </lineage>
</organism>
<evidence type="ECO:0000256" key="1">
    <source>
        <dbReference type="SAM" id="MobiDB-lite"/>
    </source>
</evidence>
<dbReference type="RefSeq" id="WP_326620033.1">
    <property type="nucleotide sequence ID" value="NZ_CP109106.1"/>
</dbReference>
<reference evidence="2 3" key="1">
    <citation type="submission" date="2022-10" db="EMBL/GenBank/DDBJ databases">
        <title>The complete genomes of actinobacterial strains from the NBC collection.</title>
        <authorList>
            <person name="Joergensen T.S."/>
            <person name="Alvarez Arevalo M."/>
            <person name="Sterndorff E.B."/>
            <person name="Faurdal D."/>
            <person name="Vuksanovic O."/>
            <person name="Mourched A.-S."/>
            <person name="Charusanti P."/>
            <person name="Shaw S."/>
            <person name="Blin K."/>
            <person name="Weber T."/>
        </authorList>
    </citation>
    <scope>NUCLEOTIDE SEQUENCE [LARGE SCALE GENOMIC DNA]</scope>
    <source>
        <strain evidence="2 3">NBC 01774</strain>
    </source>
</reference>